<sequence length="157" mass="17226">MGMYEKIIMGFALAARDVFKMMLDLETVIISQEPAIIPIRTNDEIVISIGLVGDIWGETYFYFPQETALEIVKMMSGMEVSKVDDFVISALGEISNIISGNAATELSHQKITCEILPPRICFGNDNTMCAGNILKTINSIIQTSVGSLCVSVRLDNL</sequence>
<dbReference type="Proteomes" id="UP000463883">
    <property type="component" value="Chromosome"/>
</dbReference>
<keyword evidence="4" id="KW-1185">Reference proteome</keyword>
<dbReference type="InterPro" id="IPR028976">
    <property type="entry name" value="CheC-like_sf"/>
</dbReference>
<protein>
    <submittedName>
        <fullName evidence="3">Chemotaxis protein CheX</fullName>
    </submittedName>
</protein>
<dbReference type="Pfam" id="PF13690">
    <property type="entry name" value="CheX"/>
    <property type="match status" value="1"/>
</dbReference>
<name>A0A6P1MEZ9_9FIRM</name>
<dbReference type="PANTHER" id="PTHR39452:SF1">
    <property type="entry name" value="CHEY-P PHOSPHATASE CHEX"/>
    <property type="match status" value="1"/>
</dbReference>
<dbReference type="InterPro" id="IPR038756">
    <property type="entry name" value="CheX-like"/>
</dbReference>
<keyword evidence="1" id="KW-0145">Chemotaxis</keyword>
<gene>
    <name evidence="3" type="ORF">Ami3637_13455</name>
</gene>
<evidence type="ECO:0000259" key="2">
    <source>
        <dbReference type="Pfam" id="PF13690"/>
    </source>
</evidence>
<dbReference type="RefSeq" id="WP_162363016.1">
    <property type="nucleotide sequence ID" value="NZ_CP047591.1"/>
</dbReference>
<dbReference type="EMBL" id="CP047591">
    <property type="protein sequence ID" value="QHI73250.1"/>
    <property type="molecule type" value="Genomic_DNA"/>
</dbReference>
<dbReference type="AlphaFoldDB" id="A0A6P1MEZ9"/>
<dbReference type="CDD" id="cd17906">
    <property type="entry name" value="CheX"/>
    <property type="match status" value="1"/>
</dbReference>
<dbReference type="GO" id="GO:0006935">
    <property type="term" value="P:chemotaxis"/>
    <property type="evidence" value="ECO:0007669"/>
    <property type="project" value="UniProtKB-KW"/>
</dbReference>
<dbReference type="Gene3D" id="3.40.1550.10">
    <property type="entry name" value="CheC-like"/>
    <property type="match status" value="1"/>
</dbReference>
<proteinExistence type="predicted"/>
<evidence type="ECO:0000313" key="4">
    <source>
        <dbReference type="Proteomes" id="UP000463883"/>
    </source>
</evidence>
<reference evidence="3 4" key="1">
    <citation type="submission" date="2020-01" db="EMBL/GenBank/DDBJ databases">
        <title>Genomic analysis of Aminipila sp. CBA3637.</title>
        <authorList>
            <person name="Kim Y.B."/>
            <person name="Roh S.W."/>
        </authorList>
    </citation>
    <scope>NUCLEOTIDE SEQUENCE [LARGE SCALE GENOMIC DNA]</scope>
    <source>
        <strain evidence="3 4">CBA3637</strain>
    </source>
</reference>
<evidence type="ECO:0000313" key="3">
    <source>
        <dbReference type="EMBL" id="QHI73250.1"/>
    </source>
</evidence>
<evidence type="ECO:0000256" key="1">
    <source>
        <dbReference type="ARBA" id="ARBA00022500"/>
    </source>
</evidence>
<dbReference type="InterPro" id="IPR028051">
    <property type="entry name" value="CheX-like_dom"/>
</dbReference>
<dbReference type="PANTHER" id="PTHR39452">
    <property type="entry name" value="CHEY-P PHOSPHATASE CHEX"/>
    <property type="match status" value="1"/>
</dbReference>
<dbReference type="SUPFAM" id="SSF103039">
    <property type="entry name" value="CheC-like"/>
    <property type="match status" value="1"/>
</dbReference>
<organism evidence="3 4">
    <name type="scientific">Aminipila terrae</name>
    <dbReference type="NCBI Taxonomy" id="2697030"/>
    <lineage>
        <taxon>Bacteria</taxon>
        <taxon>Bacillati</taxon>
        <taxon>Bacillota</taxon>
        <taxon>Clostridia</taxon>
        <taxon>Peptostreptococcales</taxon>
        <taxon>Anaerovoracaceae</taxon>
        <taxon>Aminipila</taxon>
    </lineage>
</organism>
<accession>A0A6P1MEZ9</accession>
<feature type="domain" description="Chemotaxis phosphatase CheX-like" evidence="2">
    <location>
        <begin position="46"/>
        <end position="128"/>
    </location>
</feature>
<dbReference type="KEGG" id="amic:Ami3637_13455"/>